<evidence type="ECO:0000313" key="2">
    <source>
        <dbReference type="Proteomes" id="UP000230447"/>
    </source>
</evidence>
<evidence type="ECO:0000313" key="1">
    <source>
        <dbReference type="EMBL" id="PIP31875.1"/>
    </source>
</evidence>
<dbReference type="AlphaFoldDB" id="A0A2G9ZFC5"/>
<dbReference type="EMBL" id="PCSB01000023">
    <property type="protein sequence ID" value="PIP31875.1"/>
    <property type="molecule type" value="Genomic_DNA"/>
</dbReference>
<name>A0A2G9ZFC5_9BACT</name>
<dbReference type="Gene3D" id="3.30.160.250">
    <property type="match status" value="1"/>
</dbReference>
<reference evidence="1 2" key="1">
    <citation type="submission" date="2017-09" db="EMBL/GenBank/DDBJ databases">
        <title>Depth-based differentiation of microbial function through sediment-hosted aquifers and enrichment of novel symbionts in the deep terrestrial subsurface.</title>
        <authorList>
            <person name="Probst A.J."/>
            <person name="Ladd B."/>
            <person name="Jarett J.K."/>
            <person name="Geller-Mcgrath D.E."/>
            <person name="Sieber C.M."/>
            <person name="Emerson J.B."/>
            <person name="Anantharaman K."/>
            <person name="Thomas B.C."/>
            <person name="Malmstrom R."/>
            <person name="Stieglmeier M."/>
            <person name="Klingl A."/>
            <person name="Woyke T."/>
            <person name="Ryan C.M."/>
            <person name="Banfield J.F."/>
        </authorList>
    </citation>
    <scope>NUCLEOTIDE SEQUENCE [LARGE SCALE GENOMIC DNA]</scope>
    <source>
        <strain evidence="1">CG23_combo_of_CG06-09_8_20_14_all_37_87_8</strain>
    </source>
</reference>
<sequence>MKNNKQIYFYPIVIEPLEEGGFLADCQVLQGCHAEGATYGRAIENIQDIIQIHIAERLKHRDPLTEVSVPEKTELKLSLPLPIFA</sequence>
<dbReference type="PANTHER" id="PTHR34504">
    <property type="entry name" value="ANTITOXIN HICB"/>
    <property type="match status" value="1"/>
</dbReference>
<organism evidence="1 2">
    <name type="scientific">bacterium (Candidatus Gribaldobacteria) CG23_combo_of_CG06-09_8_20_14_all_37_87_8</name>
    <dbReference type="NCBI Taxonomy" id="2014278"/>
    <lineage>
        <taxon>Bacteria</taxon>
        <taxon>Candidatus Gribaldobacteria</taxon>
    </lineage>
</organism>
<proteinExistence type="predicted"/>
<comment type="caution">
    <text evidence="1">The sequence shown here is derived from an EMBL/GenBank/DDBJ whole genome shotgun (WGS) entry which is preliminary data.</text>
</comment>
<gene>
    <name evidence="1" type="ORF">COX24_01190</name>
</gene>
<evidence type="ECO:0008006" key="3">
    <source>
        <dbReference type="Google" id="ProtNLM"/>
    </source>
</evidence>
<dbReference type="SUPFAM" id="SSF143100">
    <property type="entry name" value="TTHA1013/TTHA0281-like"/>
    <property type="match status" value="1"/>
</dbReference>
<dbReference type="PANTHER" id="PTHR34504:SF2">
    <property type="entry name" value="UPF0150 PROTEIN SSL0259"/>
    <property type="match status" value="1"/>
</dbReference>
<protein>
    <recommendedName>
        <fullName evidence="3">HicB-like antitoxin of toxin-antitoxin system domain-containing protein</fullName>
    </recommendedName>
</protein>
<dbReference type="Proteomes" id="UP000230447">
    <property type="component" value="Unassembled WGS sequence"/>
</dbReference>
<dbReference type="InterPro" id="IPR051404">
    <property type="entry name" value="TA_system_antitoxin"/>
</dbReference>
<dbReference type="InterPro" id="IPR035069">
    <property type="entry name" value="TTHA1013/TTHA0281-like"/>
</dbReference>
<accession>A0A2G9ZFC5</accession>